<protein>
    <submittedName>
        <fullName evidence="3">NAD-dependent epimerase/dehydratase</fullName>
    </submittedName>
</protein>
<gene>
    <name evidence="3" type="ORF">AWB76_07807</name>
</gene>
<evidence type="ECO:0000259" key="1">
    <source>
        <dbReference type="Pfam" id="PF22917"/>
    </source>
</evidence>
<dbReference type="SUPFAM" id="SSF51735">
    <property type="entry name" value="NAD(P)-binding Rossmann-fold domains"/>
    <property type="match status" value="1"/>
</dbReference>
<proteinExistence type="predicted"/>
<dbReference type="Pfam" id="PF25137">
    <property type="entry name" value="ADH_Fe_C"/>
    <property type="match status" value="1"/>
</dbReference>
<dbReference type="PANTHER" id="PTHR32487">
    <property type="entry name" value="3-OXO-DELTA(4,5)-STEROID 5-BETA-REDUCTASE"/>
    <property type="match status" value="1"/>
</dbReference>
<dbReference type="InterPro" id="IPR055222">
    <property type="entry name" value="PRISE-like_Rossmann-fold"/>
</dbReference>
<keyword evidence="4" id="KW-1185">Reference proteome</keyword>
<dbReference type="Pfam" id="PF22917">
    <property type="entry name" value="PRISE"/>
    <property type="match status" value="1"/>
</dbReference>
<name>A0A158DZG8_9BURK</name>
<dbReference type="EMBL" id="FCOI02000080">
    <property type="protein sequence ID" value="SAK99968.1"/>
    <property type="molecule type" value="Genomic_DNA"/>
</dbReference>
<dbReference type="SUPFAM" id="SSF56796">
    <property type="entry name" value="Dehydroquinate synthase-like"/>
    <property type="match status" value="1"/>
</dbReference>
<dbReference type="Gene3D" id="1.20.1090.10">
    <property type="entry name" value="Dehydroquinate synthase-like - alpha domain"/>
    <property type="match status" value="1"/>
</dbReference>
<reference evidence="4" key="1">
    <citation type="submission" date="2016-01" db="EMBL/GenBank/DDBJ databases">
        <authorList>
            <person name="Peeters Charlotte."/>
        </authorList>
    </citation>
    <scope>NUCLEOTIDE SEQUENCE [LARGE SCALE GENOMIC DNA]</scope>
</reference>
<sequence length="493" mass="55126">MFNLPHAEAHAVILLYSMAFNQPAVPAADERLCKALETQEAAAALHDLGRSPDAPASLDAPGLRSIDIRAAATAAMQAPYYNPRALSQEAVHRLLAYAFDGTRPESRTFQSVWFASPREARIRRFFLPTLLLSIFTFMDKRALIIGATGIVGGNLAQHLLACGGWKVSGLSRGRTKAPDGVESVTADLTSAKSVKDALQGQRFSHVYFSAWSRQATERENIEVNGAMVRHVLDALGPSGKLEHAALVTGLKHYLGPFEAYAQGNVPLTPFREEQGRQPVDNFYYEQEDRLFEAARRHDFSWSVHRPHTIIGFALGNAMNMGVTLAVYATLCKETGQPFVFPGSVAQWNSLTDMTDARLLARHLEWASTSPGARNEDFNVVNGDVFRWKWMWSQLAQYFGIDPAPFDGETRPLEHRMLDAKRQWADIAGRYQLKEPDIDRLVSWWHTDADLGRPMEVLTDMSKSRKAGFLDYQPTSDAFFALFDKLKRERIIPS</sequence>
<dbReference type="InterPro" id="IPR036291">
    <property type="entry name" value="NAD(P)-bd_dom_sf"/>
</dbReference>
<dbReference type="Gene3D" id="3.40.50.720">
    <property type="entry name" value="NAD(P)-binding Rossmann-like Domain"/>
    <property type="match status" value="1"/>
</dbReference>
<dbReference type="STRING" id="1777137.AWB76_07807"/>
<dbReference type="AlphaFoldDB" id="A0A158DZG8"/>
<organism evidence="3 4">
    <name type="scientific">Caballeronia temeraria</name>
    <dbReference type="NCBI Taxonomy" id="1777137"/>
    <lineage>
        <taxon>Bacteria</taxon>
        <taxon>Pseudomonadati</taxon>
        <taxon>Pseudomonadota</taxon>
        <taxon>Betaproteobacteria</taxon>
        <taxon>Burkholderiales</taxon>
        <taxon>Burkholderiaceae</taxon>
        <taxon>Caballeronia</taxon>
    </lineage>
</organism>
<evidence type="ECO:0000313" key="4">
    <source>
        <dbReference type="Proteomes" id="UP000054624"/>
    </source>
</evidence>
<evidence type="ECO:0000313" key="3">
    <source>
        <dbReference type="EMBL" id="SAK99968.1"/>
    </source>
</evidence>
<dbReference type="Proteomes" id="UP000054624">
    <property type="component" value="Unassembled WGS sequence"/>
</dbReference>
<evidence type="ECO:0000259" key="2">
    <source>
        <dbReference type="Pfam" id="PF25137"/>
    </source>
</evidence>
<dbReference type="InterPro" id="IPR056798">
    <property type="entry name" value="ADH_Fe_C"/>
</dbReference>
<feature type="domain" description="Fe-containing alcohol dehydrogenase-like C-terminal" evidence="2">
    <location>
        <begin position="2"/>
        <end position="98"/>
    </location>
</feature>
<dbReference type="CDD" id="cd08948">
    <property type="entry name" value="5beta-POR_like_SDR_a"/>
    <property type="match status" value="1"/>
</dbReference>
<feature type="domain" description="PRISE-like Rossmann-fold" evidence="1">
    <location>
        <begin position="202"/>
        <end position="492"/>
    </location>
</feature>
<accession>A0A158DZG8</accession>
<dbReference type="PANTHER" id="PTHR32487:SF0">
    <property type="entry name" value="3-OXO-DELTA(4,5)-STEROID 5-BETA-REDUCTASE"/>
    <property type="match status" value="1"/>
</dbReference>